<keyword evidence="3" id="KW-1185">Reference proteome</keyword>
<feature type="transmembrane region" description="Helical" evidence="1">
    <location>
        <begin position="287"/>
        <end position="308"/>
    </location>
</feature>
<dbReference type="Proteomes" id="UP000003688">
    <property type="component" value="Unassembled WGS sequence"/>
</dbReference>
<feature type="transmembrane region" description="Helical" evidence="1">
    <location>
        <begin position="119"/>
        <end position="138"/>
    </location>
</feature>
<feature type="transmembrane region" description="Helical" evidence="1">
    <location>
        <begin position="196"/>
        <end position="215"/>
    </location>
</feature>
<feature type="transmembrane region" description="Helical" evidence="1">
    <location>
        <begin position="153"/>
        <end position="172"/>
    </location>
</feature>
<dbReference type="AlphaFoldDB" id="B9XCF1"/>
<dbReference type="EMBL" id="ABOX02000004">
    <property type="protein sequence ID" value="EEF62619.1"/>
    <property type="molecule type" value="Genomic_DNA"/>
</dbReference>
<dbReference type="OrthoDB" id="5441889at2"/>
<name>B9XCF1_PEDPL</name>
<dbReference type="STRING" id="320771.Cflav_PD5254"/>
<feature type="transmembrane region" description="Helical" evidence="1">
    <location>
        <begin position="221"/>
        <end position="243"/>
    </location>
</feature>
<feature type="transmembrane region" description="Helical" evidence="1">
    <location>
        <begin position="394"/>
        <end position="414"/>
    </location>
</feature>
<feature type="transmembrane region" description="Helical" evidence="1">
    <location>
        <begin position="369"/>
        <end position="387"/>
    </location>
</feature>
<accession>B9XCF1</accession>
<gene>
    <name evidence="2" type="ORF">Cflav_PD5254</name>
</gene>
<comment type="caution">
    <text evidence="2">The sequence shown here is derived from an EMBL/GenBank/DDBJ whole genome shotgun (WGS) entry which is preliminary data.</text>
</comment>
<dbReference type="RefSeq" id="WP_007413499.1">
    <property type="nucleotide sequence ID" value="NZ_ABOX02000004.1"/>
</dbReference>
<proteinExistence type="predicted"/>
<reference evidence="2 3" key="1">
    <citation type="journal article" date="2011" name="J. Bacteriol.">
        <title>Genome sequence of 'Pedosphaera parvula' Ellin514, an aerobic Verrucomicrobial isolate from pasture soil.</title>
        <authorList>
            <person name="Kant R."/>
            <person name="van Passel M.W."/>
            <person name="Sangwan P."/>
            <person name="Palva A."/>
            <person name="Lucas S."/>
            <person name="Copeland A."/>
            <person name="Lapidus A."/>
            <person name="Glavina Del Rio T."/>
            <person name="Dalin E."/>
            <person name="Tice H."/>
            <person name="Bruce D."/>
            <person name="Goodwin L."/>
            <person name="Pitluck S."/>
            <person name="Chertkov O."/>
            <person name="Larimer F.W."/>
            <person name="Land M.L."/>
            <person name="Hauser L."/>
            <person name="Brettin T.S."/>
            <person name="Detter J.C."/>
            <person name="Han S."/>
            <person name="de Vos W.M."/>
            <person name="Janssen P.H."/>
            <person name="Smidt H."/>
        </authorList>
    </citation>
    <scope>NUCLEOTIDE SEQUENCE [LARGE SCALE GENOMIC DNA]</scope>
    <source>
        <strain evidence="2 3">Ellin514</strain>
    </source>
</reference>
<organism evidence="2 3">
    <name type="scientific">Pedosphaera parvula (strain Ellin514)</name>
    <dbReference type="NCBI Taxonomy" id="320771"/>
    <lineage>
        <taxon>Bacteria</taxon>
        <taxon>Pseudomonadati</taxon>
        <taxon>Verrucomicrobiota</taxon>
        <taxon>Pedosphaerae</taxon>
        <taxon>Pedosphaerales</taxon>
        <taxon>Pedosphaeraceae</taxon>
        <taxon>Pedosphaera</taxon>
    </lineage>
</organism>
<keyword evidence="1" id="KW-0812">Transmembrane</keyword>
<sequence length="606" mass="67013" precursor="true">MNSPSDHKTPRWPWSSLWSGLGLVGIIFVVAAALTWRKWPDVLIDFGMQLYLPWKISTGSVLYQDVNYLTGGPLSQYFHALLFKCFGVSLLTLVVSNLVIAAGLLVLIYRRFLAASDRWTATTICLGIVLVFAFGRYSNIGNFNYITPYCHEVWHGLALSIVAIALLSSWVAKQRISFAMGAGLCAGLVFMTKPDVFIALLTGTGAAFILCGLTSRRADFVLKSLAIFVLGAVLPLLGFLFYFHRTEGWRDSLRSVSFAWVPLLGTSVSQGPFYQWCLGLDAPGLNIRAMLIHFAVIGAAIVVTAVLARRKLDVSANRMLVVGWIALLLALASGFDWVDCGRSLPLLDAALCLILCVKYRELSPGTRPVFPLLWGIFGLALLTKLGLYSRIWHYGFALAMPAFAVAIYLLHWLLPQVLEKYGVNRRVFRSAVWLVLMVGFVRLFLQSQSAYRDQTVAVGRGADRIIASNEQATPAGAAIQSALVWLETNAPPEATLAVLPEGIMVNYLARRTNPARYFVWNPSELAAFGQDKMTTAFQAAAPDYVMLIHRDAGEYGVNYFGREERFGLGLMQWIQKNYEPVCLIGAEPLRNSSFGIKILKRNSVAK</sequence>
<feature type="transmembrane region" description="Helical" evidence="1">
    <location>
        <begin position="426"/>
        <end position="445"/>
    </location>
</feature>
<evidence type="ECO:0000313" key="3">
    <source>
        <dbReference type="Proteomes" id="UP000003688"/>
    </source>
</evidence>
<evidence type="ECO:0000313" key="2">
    <source>
        <dbReference type="EMBL" id="EEF62619.1"/>
    </source>
</evidence>
<feature type="transmembrane region" description="Helical" evidence="1">
    <location>
        <begin position="81"/>
        <end position="107"/>
    </location>
</feature>
<feature type="transmembrane region" description="Helical" evidence="1">
    <location>
        <begin position="12"/>
        <end position="36"/>
    </location>
</feature>
<evidence type="ECO:0000256" key="1">
    <source>
        <dbReference type="SAM" id="Phobius"/>
    </source>
</evidence>
<feature type="transmembrane region" description="Helical" evidence="1">
    <location>
        <begin position="320"/>
        <end position="338"/>
    </location>
</feature>
<evidence type="ECO:0008006" key="4">
    <source>
        <dbReference type="Google" id="ProtNLM"/>
    </source>
</evidence>
<protein>
    <recommendedName>
        <fullName evidence="4">Glycosyltransferase RgtA/B/C/D-like domain-containing protein</fullName>
    </recommendedName>
</protein>
<keyword evidence="1" id="KW-1133">Transmembrane helix</keyword>
<keyword evidence="1" id="KW-0472">Membrane</keyword>